<evidence type="ECO:0000313" key="4">
    <source>
        <dbReference type="EMBL" id="BAT71253.1"/>
    </source>
</evidence>
<dbReference type="Pfam" id="PF00359">
    <property type="entry name" value="PTS_EIIA_2"/>
    <property type="match status" value="1"/>
</dbReference>
<comment type="subcellular location">
    <subcellularLocation>
        <location evidence="1">Cytoplasm</location>
    </subcellularLocation>
</comment>
<sequence length="159" mass="18478">MRFLDYLTRDRIILDLEATEKEKVLREIVGVLKKREVIPDEEPYYTALIERERLCSTGIGRGTAIPHAKLKEIDKIILTFARSKPGVEFDALDKNPVHFIFLILTPEDVPEDYLVLLARISRLAKDEEFKKVVMQASSEDEILKIFEEKDKEFEKKDIG</sequence>
<dbReference type="SUPFAM" id="SSF55804">
    <property type="entry name" value="Phoshotransferase/anion transport protein"/>
    <property type="match status" value="1"/>
</dbReference>
<dbReference type="PANTHER" id="PTHR47738:SF2">
    <property type="entry name" value="PTS SYSTEM FRUCTOSE-LIKE EIIA COMPONENT"/>
    <property type="match status" value="1"/>
</dbReference>
<dbReference type="GO" id="GO:0005737">
    <property type="term" value="C:cytoplasm"/>
    <property type="evidence" value="ECO:0007669"/>
    <property type="project" value="UniProtKB-SubCell"/>
</dbReference>
<dbReference type="PANTHER" id="PTHR47738">
    <property type="entry name" value="PTS SYSTEM FRUCTOSE-LIKE EIIA COMPONENT-RELATED"/>
    <property type="match status" value="1"/>
</dbReference>
<dbReference type="RefSeq" id="WP_068549173.1">
    <property type="nucleotide sequence ID" value="NZ_AP013035.1"/>
</dbReference>
<protein>
    <submittedName>
        <fullName evidence="4">PTS system, fructose-specific IIA component</fullName>
        <ecNumber evidence="4">2.7.1.191</ecNumber>
    </submittedName>
</protein>
<evidence type="ECO:0000256" key="1">
    <source>
        <dbReference type="ARBA" id="ARBA00004496"/>
    </source>
</evidence>
<dbReference type="InterPro" id="IPR051541">
    <property type="entry name" value="PTS_SugarTrans_NitroReg"/>
</dbReference>
<name>A0A0S3QSF1_THET7</name>
<keyword evidence="2 4" id="KW-0808">Transferase</keyword>
<dbReference type="EMBL" id="AP013035">
    <property type="protein sequence ID" value="BAT71253.1"/>
    <property type="molecule type" value="Genomic_DNA"/>
</dbReference>
<organism evidence="4 5">
    <name type="scientific">Thermosulfidibacter takaii (strain DSM 17441 / JCM 13301 / NBRC 103674 / ABI70S6)</name>
    <dbReference type="NCBI Taxonomy" id="1298851"/>
    <lineage>
        <taxon>Bacteria</taxon>
        <taxon>Pseudomonadati</taxon>
        <taxon>Thermosulfidibacterota</taxon>
        <taxon>Thermosulfidibacteria</taxon>
        <taxon>Thermosulfidibacterales</taxon>
        <taxon>Thermosulfidibacteraceae</taxon>
    </lineage>
</organism>
<dbReference type="GO" id="GO:0016740">
    <property type="term" value="F:transferase activity"/>
    <property type="evidence" value="ECO:0007669"/>
    <property type="project" value="UniProtKB-KW"/>
</dbReference>
<dbReference type="Proteomes" id="UP000063234">
    <property type="component" value="Chromosome"/>
</dbReference>
<accession>A0A0S3QSF1</accession>
<evidence type="ECO:0000259" key="3">
    <source>
        <dbReference type="PROSITE" id="PS51094"/>
    </source>
</evidence>
<feature type="domain" description="PTS EIIA type-2" evidence="3">
    <location>
        <begin position="5"/>
        <end position="149"/>
    </location>
</feature>
<dbReference type="InterPro" id="IPR016152">
    <property type="entry name" value="PTrfase/Anion_transptr"/>
</dbReference>
<dbReference type="InterPro" id="IPR002178">
    <property type="entry name" value="PTS_EIIA_type-2_dom"/>
</dbReference>
<dbReference type="OrthoDB" id="95460at2"/>
<dbReference type="KEGG" id="ttk:TST_0445"/>
<gene>
    <name evidence="4" type="ORF">TST_0445</name>
</gene>
<proteinExistence type="predicted"/>
<dbReference type="PROSITE" id="PS51094">
    <property type="entry name" value="PTS_EIIA_TYPE_2"/>
    <property type="match status" value="1"/>
</dbReference>
<keyword evidence="5" id="KW-1185">Reference proteome</keyword>
<evidence type="ECO:0000256" key="2">
    <source>
        <dbReference type="ARBA" id="ARBA00022679"/>
    </source>
</evidence>
<dbReference type="EC" id="2.7.1.191" evidence="4"/>
<dbReference type="FunFam" id="3.40.930.10:FF:000009">
    <property type="entry name" value="PTS system, fructose specific IIABC component"/>
    <property type="match status" value="1"/>
</dbReference>
<dbReference type="AlphaFoldDB" id="A0A0S3QSF1"/>
<dbReference type="CDD" id="cd00211">
    <property type="entry name" value="PTS_IIA_fru"/>
    <property type="match status" value="1"/>
</dbReference>
<reference evidence="5" key="1">
    <citation type="journal article" date="2018" name="Science">
        <title>A primordial and reversible TCA cycle in a facultatively chemolithoautotrophic thermophile.</title>
        <authorList>
            <person name="Nunoura T."/>
            <person name="Chikaraishi Y."/>
            <person name="Izaki R."/>
            <person name="Suwa T."/>
            <person name="Sato T."/>
            <person name="Harada T."/>
            <person name="Mori K."/>
            <person name="Kato Y."/>
            <person name="Miyazaki M."/>
            <person name="Shimamura S."/>
            <person name="Yanagawa K."/>
            <person name="Shuto A."/>
            <person name="Ohkouchi N."/>
            <person name="Fujita N."/>
            <person name="Takaki Y."/>
            <person name="Atomi H."/>
            <person name="Takai K."/>
        </authorList>
    </citation>
    <scope>NUCLEOTIDE SEQUENCE [LARGE SCALE GENOMIC DNA]</scope>
    <source>
        <strain evidence="5">DSM 17441 / JCM 13301 / NBRC 103674 / ABI70S6</strain>
    </source>
</reference>
<dbReference type="STRING" id="1298851.TST_0445"/>
<evidence type="ECO:0000313" key="5">
    <source>
        <dbReference type="Proteomes" id="UP000063234"/>
    </source>
</evidence>
<dbReference type="Gene3D" id="3.40.930.10">
    <property type="entry name" value="Mannitol-specific EII, Chain A"/>
    <property type="match status" value="1"/>
</dbReference>